<proteinExistence type="predicted"/>
<dbReference type="Pfam" id="PF09250">
    <property type="entry name" value="Prim-Pol"/>
    <property type="match status" value="1"/>
</dbReference>
<dbReference type="Pfam" id="PF19263">
    <property type="entry name" value="DUF5906"/>
    <property type="match status" value="1"/>
</dbReference>
<dbReference type="InterPro" id="IPR014015">
    <property type="entry name" value="Helicase_SF3_DNA-vir"/>
</dbReference>
<sequence>MTQRIFGDYAPIYWANGLPAIPLMYQDKRPIIQDWSRFSEVFPTDQEQEEWTRRYFDNNIGIVLGPQSGLTMIDIDTEDEGLIKDILEILPPSPWHRKGRKGVMLAYKFSGIQTFRIKEASGKMLVECLSSKTQIVLPPSIHPDTKRPYEANCNLFDVVGDLVELPSQVESLLRGLFKDRGIELSHSGWTRVTDYVSVGSRDVKMTSVAGFFAQGVTRGEMTVLEAMERMRAWHSTCTEKIAGDDVDIEKGVNNLIKFLIGDVLDKGKMLPIGWDAGLSDVDKKAMGLEFTVDNEEWDYERIRDYLKEEFEKFEPDTQGRMNAVEYVLRKISSSDRITSLDADRIFRYIVDVGGMRLNLSNLRRRVVELQKGDFQGINHTEIAAQIKKELEEITPHAHVGGNFWRYGGSHWEIVDRSELLRIVAERYGNYIAAKRAGDHKGVLDILGSLLPQQLTTDDVRGINFANGVLLENGAVVEHNPAFGMQYTLPYRFVPNIGREATRWHAFLERVWGADEDYEDKVRALQEAMCATMFGMGPRFQRAVLCYGVAKTGKSQLLTIVKNLMPSEARSACPPDMWGDKFAPATMYGKLINVCGELSETKNVDGQRFKQTIDGEEMAGQYKGQQIFHFRPRCMHWFASNHMPKTDDTSGGFNRRWLVLTFNSPIDNSERILDFGDIVAAEEREAIVSWVIEALPRVRQIPDFTLPESHKKMIDEMAAGNNSVRHFFMTGGRVTVDPTITDVTSEKKLYAAYWSFCISGVGARPVTTTKFTRRVRDLAGDLGFKEVPGGWSGLTVKDVAGQARL</sequence>
<dbReference type="Gene3D" id="3.40.50.300">
    <property type="entry name" value="P-loop containing nucleotide triphosphate hydrolases"/>
    <property type="match status" value="1"/>
</dbReference>
<dbReference type="InterPro" id="IPR014818">
    <property type="entry name" value="Phage/plasmid_primase_P4_C"/>
</dbReference>
<dbReference type="InterPro" id="IPR027417">
    <property type="entry name" value="P-loop_NTPase"/>
</dbReference>
<dbReference type="Pfam" id="PF08706">
    <property type="entry name" value="D5_N"/>
    <property type="match status" value="1"/>
</dbReference>
<dbReference type="AlphaFoldDB" id="A0A0A0DGL5"/>
<keyword evidence="1" id="KW-0547">Nucleotide-binding</keyword>
<dbReference type="GO" id="GO:0005524">
    <property type="term" value="F:ATP binding"/>
    <property type="evidence" value="ECO:0007669"/>
    <property type="project" value="UniProtKB-KW"/>
</dbReference>
<evidence type="ECO:0000256" key="2">
    <source>
        <dbReference type="ARBA" id="ARBA00022840"/>
    </source>
</evidence>
<dbReference type="OrthoDB" id="123525at2"/>
<dbReference type="SUPFAM" id="SSF56747">
    <property type="entry name" value="Prim-pol domain"/>
    <property type="match status" value="1"/>
</dbReference>
<accession>A0A0A0DGL5</accession>
<dbReference type="Gene3D" id="3.30.720.160">
    <property type="entry name" value="Bifunctional DNA primase/polymerase, N-terminal"/>
    <property type="match status" value="1"/>
</dbReference>
<reference evidence="4 5" key="1">
    <citation type="submission" date="2014-01" db="EMBL/GenBank/DDBJ databases">
        <title>Genome sequence determination for a cystic fibrosis isolate, Inquilinus limosus.</title>
        <authorList>
            <person name="Pino M."/>
            <person name="Di Conza J."/>
            <person name="Gutkind G."/>
        </authorList>
    </citation>
    <scope>NUCLEOTIDE SEQUENCE [LARGE SCALE GENOMIC DNA]</scope>
    <source>
        <strain evidence="4 5">MP06</strain>
    </source>
</reference>
<evidence type="ECO:0000259" key="3">
    <source>
        <dbReference type="PROSITE" id="PS51206"/>
    </source>
</evidence>
<feature type="domain" description="SF3 helicase" evidence="3">
    <location>
        <begin position="519"/>
        <end position="674"/>
    </location>
</feature>
<evidence type="ECO:0000256" key="1">
    <source>
        <dbReference type="ARBA" id="ARBA00022741"/>
    </source>
</evidence>
<dbReference type="SUPFAM" id="SSF52540">
    <property type="entry name" value="P-loop containing nucleoside triphosphate hydrolases"/>
    <property type="match status" value="1"/>
</dbReference>
<keyword evidence="2" id="KW-0067">ATP-binding</keyword>
<dbReference type="SMART" id="SM00943">
    <property type="entry name" value="Prim-Pol"/>
    <property type="match status" value="1"/>
</dbReference>
<evidence type="ECO:0000313" key="4">
    <source>
        <dbReference type="EMBL" id="KGM36142.1"/>
    </source>
</evidence>
<comment type="caution">
    <text evidence="4">The sequence shown here is derived from an EMBL/GenBank/DDBJ whole genome shotgun (WGS) entry which is preliminary data.</text>
</comment>
<gene>
    <name evidence="4" type="ORF">P409_00405</name>
</gene>
<dbReference type="Proteomes" id="UP000029995">
    <property type="component" value="Unassembled WGS sequence"/>
</dbReference>
<dbReference type="InterPro" id="IPR045455">
    <property type="entry name" value="NrS-1_pol-like_helicase"/>
</dbReference>
<name>A0A0A0DGL5_9PROT</name>
<evidence type="ECO:0000313" key="5">
    <source>
        <dbReference type="Proteomes" id="UP000029995"/>
    </source>
</evidence>
<protein>
    <recommendedName>
        <fullName evidence="3">SF3 helicase domain-containing protein</fullName>
    </recommendedName>
</protein>
<dbReference type="RefSeq" id="WP_034830520.1">
    <property type="nucleotide sequence ID" value="NZ_JANX01000001.1"/>
</dbReference>
<dbReference type="PROSITE" id="PS51206">
    <property type="entry name" value="SF3_HELICASE_1"/>
    <property type="match status" value="1"/>
</dbReference>
<dbReference type="EMBL" id="JANX01000001">
    <property type="protein sequence ID" value="KGM36142.1"/>
    <property type="molecule type" value="Genomic_DNA"/>
</dbReference>
<dbReference type="InterPro" id="IPR015330">
    <property type="entry name" value="DNA_primase/pol_bifunc_N"/>
</dbReference>
<dbReference type="CDD" id="cd04859">
    <property type="entry name" value="Prim_Pol"/>
    <property type="match status" value="1"/>
</dbReference>
<organism evidence="4 5">
    <name type="scientific">Inquilinus limosus MP06</name>
    <dbReference type="NCBI Taxonomy" id="1398085"/>
    <lineage>
        <taxon>Bacteria</taxon>
        <taxon>Pseudomonadati</taxon>
        <taxon>Pseudomonadota</taxon>
        <taxon>Alphaproteobacteria</taxon>
        <taxon>Rhodospirillales</taxon>
        <taxon>Rhodospirillaceae</taxon>
        <taxon>Inquilinus</taxon>
    </lineage>
</organism>